<dbReference type="AlphaFoldDB" id="A0A9D4BC71"/>
<gene>
    <name evidence="1" type="ORF">DPMN_084650</name>
</gene>
<accession>A0A9D4BC71</accession>
<evidence type="ECO:0000313" key="2">
    <source>
        <dbReference type="Proteomes" id="UP000828390"/>
    </source>
</evidence>
<sequence length="151" mass="16923">MAGKYVQTALLRYFCVDKCPHSKLISGRPPDSDTAYLGRGVVLFHSYERGDADVSCSDIYIKLETATERKKHKLAQTTKTSQLMLNYHLMVSKARMLIKAGGTGCWMMPLQAVSNCLSVFAASGYFTYLRSAYNYLQPTSSQYETHPDEVS</sequence>
<evidence type="ECO:0000313" key="1">
    <source>
        <dbReference type="EMBL" id="KAH3697161.1"/>
    </source>
</evidence>
<protein>
    <submittedName>
        <fullName evidence="1">Uncharacterized protein</fullName>
    </submittedName>
</protein>
<dbReference type="Proteomes" id="UP000828390">
    <property type="component" value="Unassembled WGS sequence"/>
</dbReference>
<keyword evidence="2" id="KW-1185">Reference proteome</keyword>
<comment type="caution">
    <text evidence="1">The sequence shown here is derived from an EMBL/GenBank/DDBJ whole genome shotgun (WGS) entry which is preliminary data.</text>
</comment>
<reference evidence="1" key="2">
    <citation type="submission" date="2020-11" db="EMBL/GenBank/DDBJ databases">
        <authorList>
            <person name="McCartney M.A."/>
            <person name="Auch B."/>
            <person name="Kono T."/>
            <person name="Mallez S."/>
            <person name="Becker A."/>
            <person name="Gohl D.M."/>
            <person name="Silverstein K.A.T."/>
            <person name="Koren S."/>
            <person name="Bechman K.B."/>
            <person name="Herman A."/>
            <person name="Abrahante J.E."/>
            <person name="Garbe J."/>
        </authorList>
    </citation>
    <scope>NUCLEOTIDE SEQUENCE</scope>
    <source>
        <strain evidence="1">Duluth1</strain>
        <tissue evidence="1">Whole animal</tissue>
    </source>
</reference>
<dbReference type="EMBL" id="JAIWYP010000016">
    <property type="protein sequence ID" value="KAH3697161.1"/>
    <property type="molecule type" value="Genomic_DNA"/>
</dbReference>
<name>A0A9D4BC71_DREPO</name>
<reference evidence="1" key="1">
    <citation type="journal article" date="2019" name="bioRxiv">
        <title>The Genome of the Zebra Mussel, Dreissena polymorpha: A Resource for Invasive Species Research.</title>
        <authorList>
            <person name="McCartney M.A."/>
            <person name="Auch B."/>
            <person name="Kono T."/>
            <person name="Mallez S."/>
            <person name="Zhang Y."/>
            <person name="Obille A."/>
            <person name="Becker A."/>
            <person name="Abrahante J.E."/>
            <person name="Garbe J."/>
            <person name="Badalamenti J.P."/>
            <person name="Herman A."/>
            <person name="Mangelson H."/>
            <person name="Liachko I."/>
            <person name="Sullivan S."/>
            <person name="Sone E.D."/>
            <person name="Koren S."/>
            <person name="Silverstein K.A.T."/>
            <person name="Beckman K.B."/>
            <person name="Gohl D.M."/>
        </authorList>
    </citation>
    <scope>NUCLEOTIDE SEQUENCE</scope>
    <source>
        <strain evidence="1">Duluth1</strain>
        <tissue evidence="1">Whole animal</tissue>
    </source>
</reference>
<organism evidence="1 2">
    <name type="scientific">Dreissena polymorpha</name>
    <name type="common">Zebra mussel</name>
    <name type="synonym">Mytilus polymorpha</name>
    <dbReference type="NCBI Taxonomy" id="45954"/>
    <lineage>
        <taxon>Eukaryota</taxon>
        <taxon>Metazoa</taxon>
        <taxon>Spiralia</taxon>
        <taxon>Lophotrochozoa</taxon>
        <taxon>Mollusca</taxon>
        <taxon>Bivalvia</taxon>
        <taxon>Autobranchia</taxon>
        <taxon>Heteroconchia</taxon>
        <taxon>Euheterodonta</taxon>
        <taxon>Imparidentia</taxon>
        <taxon>Neoheterodontei</taxon>
        <taxon>Myida</taxon>
        <taxon>Dreissenoidea</taxon>
        <taxon>Dreissenidae</taxon>
        <taxon>Dreissena</taxon>
    </lineage>
</organism>
<proteinExistence type="predicted"/>